<evidence type="ECO:0000313" key="2">
    <source>
        <dbReference type="EMBL" id="GAL59083.1"/>
    </source>
</evidence>
<dbReference type="PANTHER" id="PTHR37549">
    <property type="entry name" value="LIPOPROTEIN LPRI"/>
    <property type="match status" value="1"/>
</dbReference>
<dbReference type="Gene3D" id="1.20.1270.180">
    <property type="match status" value="1"/>
</dbReference>
<sequence length="104" mass="11597">MIFALFISFTSSAASFDCTKAKSADEKAVCANLALNDKDVEMTTTYRLLRGLFAMGVQGDMQDAQRAWLNTRRQCGGDITCLTNAYNSRLQQLNAMYRTINKPL</sequence>
<gene>
    <name evidence="2" type="ORF">EV102420_14_01420</name>
</gene>
<dbReference type="Proteomes" id="UP000029462">
    <property type="component" value="Unassembled WGS sequence"/>
</dbReference>
<name>A0A090V4Q7_PSEVU</name>
<comment type="caution">
    <text evidence="2">The sequence shown here is derived from an EMBL/GenBank/DDBJ whole genome shotgun (WGS) entry which is preliminary data.</text>
</comment>
<keyword evidence="3" id="KW-1185">Reference proteome</keyword>
<dbReference type="InterPro" id="IPR052755">
    <property type="entry name" value="Lysozyme_Inhibitor_LprI"/>
</dbReference>
<dbReference type="InterPro" id="IPR017160">
    <property type="entry name" value="UCP037256"/>
</dbReference>
<dbReference type="InterPro" id="IPR009739">
    <property type="entry name" value="LprI-like_N"/>
</dbReference>
<accession>A0A090V4Q7</accession>
<feature type="domain" description="Lysozyme inhibitor LprI-like N-terminal" evidence="1">
    <location>
        <begin position="18"/>
        <end position="92"/>
    </location>
</feature>
<dbReference type="EMBL" id="BBMZ01000014">
    <property type="protein sequence ID" value="GAL59083.1"/>
    <property type="molecule type" value="Genomic_DNA"/>
</dbReference>
<dbReference type="Pfam" id="PF07007">
    <property type="entry name" value="LprI"/>
    <property type="match status" value="1"/>
</dbReference>
<evidence type="ECO:0000259" key="1">
    <source>
        <dbReference type="Pfam" id="PF07007"/>
    </source>
</evidence>
<dbReference type="PANTHER" id="PTHR37549:SF1">
    <property type="entry name" value="LIPOPROTEIN LPRI"/>
    <property type="match status" value="1"/>
</dbReference>
<dbReference type="PIRSF" id="PIRSF037256">
    <property type="entry name" value="UCP037256"/>
    <property type="match status" value="1"/>
</dbReference>
<evidence type="ECO:0000313" key="3">
    <source>
        <dbReference type="Proteomes" id="UP000029462"/>
    </source>
</evidence>
<dbReference type="eggNOG" id="COG4461">
    <property type="taxonomic scope" value="Bacteria"/>
</dbReference>
<dbReference type="GO" id="GO:0005576">
    <property type="term" value="C:extracellular region"/>
    <property type="evidence" value="ECO:0007669"/>
    <property type="project" value="TreeGrafter"/>
</dbReference>
<reference evidence="2 3" key="1">
    <citation type="submission" date="2014-09" db="EMBL/GenBank/DDBJ databases">
        <title>Whole genome shotgun sequence of Escherichia vulneris NBRC 102420.</title>
        <authorList>
            <person name="Yoshida Y."/>
            <person name="Hosoyama A."/>
            <person name="Tsuchikane K."/>
            <person name="Ohji S."/>
            <person name="Ichikawa N."/>
            <person name="Kimura A."/>
            <person name="Yamazoe A."/>
            <person name="Ezaki T."/>
            <person name="Fujita N."/>
        </authorList>
    </citation>
    <scope>NUCLEOTIDE SEQUENCE [LARGE SCALE GENOMIC DNA]</scope>
    <source>
        <strain evidence="2 3">NBRC 102420</strain>
    </source>
</reference>
<dbReference type="STRING" id="1115515.EV102420_14_01420"/>
<dbReference type="AlphaFoldDB" id="A0A090V4Q7"/>
<proteinExistence type="predicted"/>
<protein>
    <recommendedName>
        <fullName evidence="1">Lysozyme inhibitor LprI-like N-terminal domain-containing protein</fullName>
    </recommendedName>
</protein>
<organism evidence="2 3">
    <name type="scientific">Pseudescherichia vulneris NBRC 102420</name>
    <dbReference type="NCBI Taxonomy" id="1115515"/>
    <lineage>
        <taxon>Bacteria</taxon>
        <taxon>Pseudomonadati</taxon>
        <taxon>Pseudomonadota</taxon>
        <taxon>Gammaproteobacteria</taxon>
        <taxon>Enterobacterales</taxon>
        <taxon>Enterobacteriaceae</taxon>
        <taxon>Pseudescherichia</taxon>
    </lineage>
</organism>